<comment type="similarity">
    <text evidence="1">Belongs to the strictosidine synthase family.</text>
</comment>
<name>A0A8D6P0S8_9ACAR</name>
<dbReference type="EMBL" id="LC647275">
    <property type="protein sequence ID" value="BDA76647.1"/>
    <property type="molecule type" value="mRNA"/>
</dbReference>
<dbReference type="InterPro" id="IPR018119">
    <property type="entry name" value="Strictosidine_synth_cons-reg"/>
</dbReference>
<dbReference type="Pfam" id="PF03088">
    <property type="entry name" value="Str_synth"/>
    <property type="match status" value="1"/>
</dbReference>
<keyword evidence="2" id="KW-0597">Phosphoprotein</keyword>
<evidence type="ECO:0000313" key="5">
    <source>
        <dbReference type="EMBL" id="BDA76647.1"/>
    </source>
</evidence>
<evidence type="ECO:0000256" key="3">
    <source>
        <dbReference type="ARBA" id="ARBA00023180"/>
    </source>
</evidence>
<keyword evidence="3" id="KW-0325">Glycoprotein</keyword>
<dbReference type="GO" id="GO:0012505">
    <property type="term" value="C:endomembrane system"/>
    <property type="evidence" value="ECO:0007669"/>
    <property type="project" value="TreeGrafter"/>
</dbReference>
<organism evidence="5">
    <name type="scientific">Dermanyssus gallinae</name>
    <dbReference type="NCBI Taxonomy" id="34641"/>
    <lineage>
        <taxon>Eukaryota</taxon>
        <taxon>Metazoa</taxon>
        <taxon>Ecdysozoa</taxon>
        <taxon>Arthropoda</taxon>
        <taxon>Chelicerata</taxon>
        <taxon>Arachnida</taxon>
        <taxon>Acari</taxon>
        <taxon>Parasitiformes</taxon>
        <taxon>Mesostigmata</taxon>
        <taxon>Gamasina</taxon>
        <taxon>Dermanyssoidea</taxon>
        <taxon>Dermanyssidae</taxon>
        <taxon>Dermanyssus</taxon>
    </lineage>
</organism>
<dbReference type="PANTHER" id="PTHR10426">
    <property type="entry name" value="STRICTOSIDINE SYNTHASE-RELATED"/>
    <property type="match status" value="1"/>
</dbReference>
<reference evidence="5" key="1">
    <citation type="submission" date="2021-08" db="EMBL/GenBank/DDBJ databases">
        <title>In vitro characterization of adipocyte plasma membrane-associated protein from poultry red mites, Dermanyssus gallinae, as a vaccine antigen for chickens.</title>
        <authorList>
            <person name="Fujisawa S."/>
            <person name="Murata S."/>
            <person name="Takehara M."/>
            <person name="Aoyama J."/>
            <person name="Morita A."/>
            <person name="Isezaki M."/>
            <person name="Win SY."/>
            <person name="Ariizumi T."/>
            <person name="Sato T."/>
            <person name="Oishi E."/>
            <person name="Taneno A."/>
            <person name="Maekawa N."/>
            <person name="Okagawa T."/>
            <person name="Ichii O."/>
            <person name="Konnai S."/>
            <person name="Ohashi K."/>
        </authorList>
    </citation>
    <scope>NUCLEOTIDE SEQUENCE</scope>
</reference>
<dbReference type="SUPFAM" id="SSF63829">
    <property type="entry name" value="Calcium-dependent phosphotriesterase"/>
    <property type="match status" value="1"/>
</dbReference>
<evidence type="ECO:0000259" key="4">
    <source>
        <dbReference type="Pfam" id="PF03088"/>
    </source>
</evidence>
<dbReference type="GO" id="GO:0016787">
    <property type="term" value="F:hydrolase activity"/>
    <property type="evidence" value="ECO:0007669"/>
    <property type="project" value="TreeGrafter"/>
</dbReference>
<evidence type="ECO:0000256" key="1">
    <source>
        <dbReference type="ARBA" id="ARBA00009191"/>
    </source>
</evidence>
<dbReference type="Pfam" id="PF20067">
    <property type="entry name" value="SSL_N"/>
    <property type="match status" value="1"/>
</dbReference>
<feature type="domain" description="Strictosidine synthase conserved region" evidence="4">
    <location>
        <begin position="167"/>
        <end position="252"/>
    </location>
</feature>
<gene>
    <name evidence="5" type="primary">APMAP</name>
</gene>
<protein>
    <submittedName>
        <fullName evidence="5">Adipocyte plasma membrane-associated protein</fullName>
    </submittedName>
</protein>
<dbReference type="InterPro" id="IPR011042">
    <property type="entry name" value="6-blade_b-propeller_TolB-like"/>
</dbReference>
<sequence length="403" mass="44510">MYKLVKLQLQLVFVSLLALLSLPFMPIPLDFDPAAYNVTLPAFEGVLAPNDALDRAKMLFQQRLRGPESLAVKDGLIYTGTQFGDVFAIDPVKETLTKVANTGSSCNGLHDEEKCGRVLGLRFAPNGDLYAADAYKGLLKIDIKTGKVETLVASGSYVGTSKLLFADDLDIDNNGVIYYSQGSCRWGLHQILYIIMEFDTTGRILTYDTKTKKSGVLLEGLAFPNGVQLTEDRSALLFSELGKKRIMKYQLTGATKGKLTVFAENLPGGPDNLRRSPRGTYWVGIDIARSNTTQPLGDLIAPYPLVAKATMRFCWLTGQALKQIDSFVDHPTLQDLSADFEHGKILINTVPNRGIILELGPDGKILRSLHSSHYTLFSEVLEYGGHLYIGSFIKPYLLRLKHK</sequence>
<dbReference type="AlphaFoldDB" id="A0A8D6P0S8"/>
<accession>A0A8D6P0S8</accession>
<evidence type="ECO:0000256" key="2">
    <source>
        <dbReference type="ARBA" id="ARBA00022553"/>
    </source>
</evidence>
<dbReference type="PANTHER" id="PTHR10426:SF88">
    <property type="entry name" value="ADIPOCYTE PLASMA MEMBRANE-ASSOCIATED PROTEIN HEMOMUCIN-RELATED"/>
    <property type="match status" value="1"/>
</dbReference>
<proteinExistence type="evidence at transcript level"/>
<dbReference type="Gene3D" id="2.120.10.30">
    <property type="entry name" value="TolB, C-terminal domain"/>
    <property type="match status" value="1"/>
</dbReference>